<dbReference type="EMBL" id="JBAHYK010001277">
    <property type="protein sequence ID" value="KAL0568695.1"/>
    <property type="molecule type" value="Genomic_DNA"/>
</dbReference>
<name>A0ABR3F0H4_9AGAR</name>
<evidence type="ECO:0000313" key="2">
    <source>
        <dbReference type="Proteomes" id="UP001465976"/>
    </source>
</evidence>
<gene>
    <name evidence="1" type="ORF">V5O48_013287</name>
</gene>
<keyword evidence="2" id="KW-1185">Reference proteome</keyword>
<comment type="caution">
    <text evidence="1">The sequence shown here is derived from an EMBL/GenBank/DDBJ whole genome shotgun (WGS) entry which is preliminary data.</text>
</comment>
<evidence type="ECO:0000313" key="1">
    <source>
        <dbReference type="EMBL" id="KAL0568695.1"/>
    </source>
</evidence>
<dbReference type="Proteomes" id="UP001465976">
    <property type="component" value="Unassembled WGS sequence"/>
</dbReference>
<accession>A0ABR3F0H4</accession>
<organism evidence="1 2">
    <name type="scientific">Marasmius crinis-equi</name>
    <dbReference type="NCBI Taxonomy" id="585013"/>
    <lineage>
        <taxon>Eukaryota</taxon>
        <taxon>Fungi</taxon>
        <taxon>Dikarya</taxon>
        <taxon>Basidiomycota</taxon>
        <taxon>Agaricomycotina</taxon>
        <taxon>Agaricomycetes</taxon>
        <taxon>Agaricomycetidae</taxon>
        <taxon>Agaricales</taxon>
        <taxon>Marasmiineae</taxon>
        <taxon>Marasmiaceae</taxon>
        <taxon>Marasmius</taxon>
    </lineage>
</organism>
<sequence length="168" mass="18230">MDPLVLITRTATSVSTANSVSNFVSYSEAGVKSDPDGSETTYVREYNFTEGLNPSGNVVPLSVTGSGKATIVQSSNGFWYSQDYTFAAEGSTSAISEYSSCSLQSDGRYACVQKGPSMTRTFTTTAYDVVLTNVDERESNRARTIEGLEVWQLIFMLWTMVVGGMVML</sequence>
<protein>
    <submittedName>
        <fullName evidence="1">Uncharacterized protein</fullName>
    </submittedName>
</protein>
<proteinExistence type="predicted"/>
<reference evidence="1 2" key="1">
    <citation type="submission" date="2024-02" db="EMBL/GenBank/DDBJ databases">
        <title>A draft genome for the cacao thread blight pathogen Marasmius crinis-equi.</title>
        <authorList>
            <person name="Cohen S.P."/>
            <person name="Baruah I.K."/>
            <person name="Amoako-Attah I."/>
            <person name="Bukari Y."/>
            <person name="Meinhardt L.W."/>
            <person name="Bailey B.A."/>
        </authorList>
    </citation>
    <scope>NUCLEOTIDE SEQUENCE [LARGE SCALE GENOMIC DNA]</scope>
    <source>
        <strain evidence="1 2">GH-76</strain>
    </source>
</reference>